<sequence length="414" mass="46934">MVANQSQLGVVVELVDIKADGYIFERIYDKISQWTNRILSSDHTLPRDYYNTKKLVKDLGLPVEKIDACKNSCMLYWKDDVDLENCKFYGDAEPRNVRLGLCTNGFAPHGRYGRTYSCWLVIITPYNLSSSMCMSSEYMFLMMVIPGLSNPKRLVDVYLGPLIKELLQFGHNGVWVESRGGYGMSDLYGRYKSIPSVKWFLPQLKEKVKKKAHIEASIVEAYIIEEIGLFMSQYFDSGVQYKRRNDECTSSNDGFQVSIFKLCWRLQIPPIPVDSGTVESAAAGPATHRFSTSRTAMTRARSSSSSRRPGSSCRSDLAMPTTSWPDCCSWLRRSAEIQLGCPVNQMEVFEKVYKKKDDGQWSGPRAEEVAMIEHYIRSRDPDWPDRVVPKPPANTPAPDNNNDEHAPGDGHDLN</sequence>
<evidence type="ECO:0000256" key="1">
    <source>
        <dbReference type="SAM" id="MobiDB-lite"/>
    </source>
</evidence>
<comment type="caution">
    <text evidence="2">The sequence shown here is derived from an EMBL/GenBank/DDBJ whole genome shotgun (WGS) entry which is preliminary data.</text>
</comment>
<protein>
    <submittedName>
        <fullName evidence="2">Uncharacterized protein</fullName>
    </submittedName>
</protein>
<feature type="compositionally biased region" description="Low complexity" evidence="1">
    <location>
        <begin position="289"/>
        <end position="315"/>
    </location>
</feature>
<dbReference type="PANTHER" id="PTHR10775:SF188">
    <property type="entry name" value="TRANSPOSASE-ASSOCIATED DOMAIN-CONTAINING PROTEIN"/>
    <property type="match status" value="1"/>
</dbReference>
<dbReference type="AlphaFoldDB" id="A0AAW2JBY1"/>
<feature type="compositionally biased region" description="Basic and acidic residues" evidence="1">
    <location>
        <begin position="402"/>
        <end position="414"/>
    </location>
</feature>
<feature type="region of interest" description="Disordered" evidence="1">
    <location>
        <begin position="378"/>
        <end position="414"/>
    </location>
</feature>
<reference evidence="2" key="2">
    <citation type="journal article" date="2024" name="Plant">
        <title>Genomic evolution and insights into agronomic trait innovations of Sesamum species.</title>
        <authorList>
            <person name="Miao H."/>
            <person name="Wang L."/>
            <person name="Qu L."/>
            <person name="Liu H."/>
            <person name="Sun Y."/>
            <person name="Le M."/>
            <person name="Wang Q."/>
            <person name="Wei S."/>
            <person name="Zheng Y."/>
            <person name="Lin W."/>
            <person name="Duan Y."/>
            <person name="Cao H."/>
            <person name="Xiong S."/>
            <person name="Wang X."/>
            <person name="Wei L."/>
            <person name="Li C."/>
            <person name="Ma Q."/>
            <person name="Ju M."/>
            <person name="Zhao R."/>
            <person name="Li G."/>
            <person name="Mu C."/>
            <person name="Tian Q."/>
            <person name="Mei H."/>
            <person name="Zhang T."/>
            <person name="Gao T."/>
            <person name="Zhang H."/>
        </authorList>
    </citation>
    <scope>NUCLEOTIDE SEQUENCE</scope>
    <source>
        <strain evidence="2">KEN8</strain>
    </source>
</reference>
<name>A0AAW2JBY1_9LAMI</name>
<feature type="compositionally biased region" description="Basic and acidic residues" evidence="1">
    <location>
        <begin position="378"/>
        <end position="388"/>
    </location>
</feature>
<feature type="region of interest" description="Disordered" evidence="1">
    <location>
        <begin position="278"/>
        <end position="320"/>
    </location>
</feature>
<dbReference type="InterPro" id="IPR004242">
    <property type="entry name" value="Transposase_21"/>
</dbReference>
<dbReference type="EMBL" id="JACGWM010001600">
    <property type="protein sequence ID" value="KAL0291085.1"/>
    <property type="molecule type" value="Genomic_DNA"/>
</dbReference>
<dbReference type="PANTHER" id="PTHR10775">
    <property type="entry name" value="OS08G0208400 PROTEIN"/>
    <property type="match status" value="1"/>
</dbReference>
<organism evidence="2">
    <name type="scientific">Sesamum calycinum</name>
    <dbReference type="NCBI Taxonomy" id="2727403"/>
    <lineage>
        <taxon>Eukaryota</taxon>
        <taxon>Viridiplantae</taxon>
        <taxon>Streptophyta</taxon>
        <taxon>Embryophyta</taxon>
        <taxon>Tracheophyta</taxon>
        <taxon>Spermatophyta</taxon>
        <taxon>Magnoliopsida</taxon>
        <taxon>eudicotyledons</taxon>
        <taxon>Gunneridae</taxon>
        <taxon>Pentapetalae</taxon>
        <taxon>asterids</taxon>
        <taxon>lamiids</taxon>
        <taxon>Lamiales</taxon>
        <taxon>Pedaliaceae</taxon>
        <taxon>Sesamum</taxon>
    </lineage>
</organism>
<dbReference type="Pfam" id="PF02992">
    <property type="entry name" value="Transposase_21"/>
    <property type="match status" value="1"/>
</dbReference>
<evidence type="ECO:0000313" key="2">
    <source>
        <dbReference type="EMBL" id="KAL0291085.1"/>
    </source>
</evidence>
<accession>A0AAW2JBY1</accession>
<proteinExistence type="predicted"/>
<reference evidence="2" key="1">
    <citation type="submission" date="2020-06" db="EMBL/GenBank/DDBJ databases">
        <authorList>
            <person name="Li T."/>
            <person name="Hu X."/>
            <person name="Zhang T."/>
            <person name="Song X."/>
            <person name="Zhang H."/>
            <person name="Dai N."/>
            <person name="Sheng W."/>
            <person name="Hou X."/>
            <person name="Wei L."/>
        </authorList>
    </citation>
    <scope>NUCLEOTIDE SEQUENCE</scope>
    <source>
        <strain evidence="2">KEN8</strain>
        <tissue evidence="2">Leaf</tissue>
    </source>
</reference>
<gene>
    <name evidence="2" type="ORF">Scaly_2649600</name>
</gene>